<feature type="transmembrane region" description="Helical" evidence="4">
    <location>
        <begin position="333"/>
        <end position="352"/>
    </location>
</feature>
<feature type="transmembrane region" description="Helical" evidence="4">
    <location>
        <begin position="294"/>
        <end position="312"/>
    </location>
</feature>
<dbReference type="InterPro" id="IPR036259">
    <property type="entry name" value="MFS_trans_sf"/>
</dbReference>
<keyword evidence="2 4" id="KW-1133">Transmembrane helix</keyword>
<dbReference type="Proteomes" id="UP001548189">
    <property type="component" value="Unassembled WGS sequence"/>
</dbReference>
<dbReference type="EMBL" id="JBEVCJ010000009">
    <property type="protein sequence ID" value="MET1255364.1"/>
    <property type="molecule type" value="Genomic_DNA"/>
</dbReference>
<evidence type="ECO:0000313" key="5">
    <source>
        <dbReference type="EMBL" id="MET1255364.1"/>
    </source>
</evidence>
<evidence type="ECO:0000256" key="4">
    <source>
        <dbReference type="SAM" id="Phobius"/>
    </source>
</evidence>
<dbReference type="Gene3D" id="1.20.1250.20">
    <property type="entry name" value="MFS general substrate transporter like domains"/>
    <property type="match status" value="1"/>
</dbReference>
<comment type="caution">
    <text evidence="5">The sequence shown here is derived from an EMBL/GenBank/DDBJ whole genome shotgun (WGS) entry which is preliminary data.</text>
</comment>
<gene>
    <name evidence="5" type="ORF">ABVT43_09525</name>
</gene>
<evidence type="ECO:0000256" key="2">
    <source>
        <dbReference type="ARBA" id="ARBA00022989"/>
    </source>
</evidence>
<dbReference type="Pfam" id="PF07690">
    <property type="entry name" value="MFS_1"/>
    <property type="match status" value="1"/>
</dbReference>
<feature type="transmembrane region" description="Helical" evidence="4">
    <location>
        <begin position="358"/>
        <end position="376"/>
    </location>
</feature>
<dbReference type="SUPFAM" id="SSF103473">
    <property type="entry name" value="MFS general substrate transporter"/>
    <property type="match status" value="1"/>
</dbReference>
<reference evidence="5 6" key="1">
    <citation type="submission" date="2024-06" db="EMBL/GenBank/DDBJ databases">
        <authorList>
            <person name="Li F."/>
        </authorList>
    </citation>
    <scope>NUCLEOTIDE SEQUENCE [LARGE SCALE GENOMIC DNA]</scope>
    <source>
        <strain evidence="5 6">GXAS 311</strain>
    </source>
</reference>
<keyword evidence="6" id="KW-1185">Reference proteome</keyword>
<keyword evidence="1 4" id="KW-0812">Transmembrane</keyword>
<sequence length="400" mass="44369">MSIPESYRSKKAFLILTSVLMALTFSGWLAMLNNFAVERAAFTGAEIGMLQSLREVPGFLAFTAVFLLLVISEQTLALISLCLMSIGVAITGLFPFEIGLYATTVLMSVGFHYFETVNNSLSLQWLSKSEAPAVLGQLISIKAIVSLVTYAVIWLFFAVLMLSYSTAYLIIGSIGFILFLWLWLTFPKFTAPVEQHKKLILRKRYWLYYLLTFFSGARRQIFIVFAGFMMVEKFGYSASNIASLYIVNHLFNWYFAPKIGHWIGKVGERKALTIEYCGLILVFVGYGLVDNAYIAAGLYVVDHIFFAMAIAIKTFFQKIAAPEDIASSSGVSFTINHIAAVVIPAAFGLIWLANPAMVFYLGAAMALVSLGLSQLIDRELLLKQHIETEALQTDSGVKAV</sequence>
<keyword evidence="3 4" id="KW-0472">Membrane</keyword>
<protein>
    <submittedName>
        <fullName evidence="5">MFS transporter</fullName>
    </submittedName>
</protein>
<feature type="transmembrane region" description="Helical" evidence="4">
    <location>
        <begin position="234"/>
        <end position="251"/>
    </location>
</feature>
<feature type="transmembrane region" description="Helical" evidence="4">
    <location>
        <begin position="167"/>
        <end position="186"/>
    </location>
</feature>
<organism evidence="5 6">
    <name type="scientific">Aliikangiella maris</name>
    <dbReference type="NCBI Taxonomy" id="3162458"/>
    <lineage>
        <taxon>Bacteria</taxon>
        <taxon>Pseudomonadati</taxon>
        <taxon>Pseudomonadota</taxon>
        <taxon>Gammaproteobacteria</taxon>
        <taxon>Oceanospirillales</taxon>
        <taxon>Pleioneaceae</taxon>
        <taxon>Aliikangiella</taxon>
    </lineage>
</organism>
<dbReference type="InterPro" id="IPR011701">
    <property type="entry name" value="MFS"/>
</dbReference>
<accession>A0ABV2BTY3</accession>
<feature type="transmembrane region" description="Helical" evidence="4">
    <location>
        <begin position="52"/>
        <end position="71"/>
    </location>
</feature>
<proteinExistence type="predicted"/>
<evidence type="ECO:0000256" key="3">
    <source>
        <dbReference type="ARBA" id="ARBA00023136"/>
    </source>
</evidence>
<evidence type="ECO:0000313" key="6">
    <source>
        <dbReference type="Proteomes" id="UP001548189"/>
    </source>
</evidence>
<feature type="transmembrane region" description="Helical" evidence="4">
    <location>
        <begin position="271"/>
        <end position="288"/>
    </location>
</feature>
<evidence type="ECO:0000256" key="1">
    <source>
        <dbReference type="ARBA" id="ARBA00022692"/>
    </source>
</evidence>
<feature type="transmembrane region" description="Helical" evidence="4">
    <location>
        <begin position="12"/>
        <end position="32"/>
    </location>
</feature>
<feature type="transmembrane region" description="Helical" evidence="4">
    <location>
        <begin position="139"/>
        <end position="161"/>
    </location>
</feature>
<dbReference type="RefSeq" id="WP_353895949.1">
    <property type="nucleotide sequence ID" value="NZ_JBEVCJ010000009.1"/>
</dbReference>
<feature type="transmembrane region" description="Helical" evidence="4">
    <location>
        <begin position="206"/>
        <end position="228"/>
    </location>
</feature>
<name>A0ABV2BTY3_9GAMM</name>
<feature type="transmembrane region" description="Helical" evidence="4">
    <location>
        <begin position="76"/>
        <end position="94"/>
    </location>
</feature>